<organism evidence="14 15">
    <name type="scientific">Novosphingobium lindaniclasticum LE124</name>
    <dbReference type="NCBI Taxonomy" id="1096930"/>
    <lineage>
        <taxon>Bacteria</taxon>
        <taxon>Pseudomonadati</taxon>
        <taxon>Pseudomonadota</taxon>
        <taxon>Alphaproteobacteria</taxon>
        <taxon>Sphingomonadales</taxon>
        <taxon>Sphingomonadaceae</taxon>
        <taxon>Novosphingobium</taxon>
    </lineage>
</organism>
<evidence type="ECO:0000313" key="14">
    <source>
        <dbReference type="EMBL" id="EQB17834.1"/>
    </source>
</evidence>
<feature type="region of interest" description="Disordered" evidence="10">
    <location>
        <begin position="296"/>
        <end position="366"/>
    </location>
</feature>
<gene>
    <name evidence="14" type="ORF">L284_06550</name>
</gene>
<evidence type="ECO:0000256" key="11">
    <source>
        <dbReference type="SAM" id="Phobius"/>
    </source>
</evidence>
<dbReference type="GO" id="GO:0009431">
    <property type="term" value="C:bacterial-type flagellum basal body, MS ring"/>
    <property type="evidence" value="ECO:0007669"/>
    <property type="project" value="InterPro"/>
</dbReference>
<evidence type="ECO:0000256" key="2">
    <source>
        <dbReference type="ARBA" id="ARBA00004651"/>
    </source>
</evidence>
<dbReference type="Gene3D" id="3.30.300.30">
    <property type="match status" value="1"/>
</dbReference>
<comment type="subcellular location">
    <subcellularLocation>
        <location evidence="1 9">Bacterial flagellum basal body</location>
    </subcellularLocation>
    <subcellularLocation>
        <location evidence="2">Cell membrane</location>
        <topology evidence="2">Multi-pass membrane protein</topology>
    </subcellularLocation>
</comment>
<dbReference type="RefSeq" id="WP_021233261.1">
    <property type="nucleotide sequence ID" value="NZ_ATHL01000050.1"/>
</dbReference>
<accession>T0J7E4</accession>
<evidence type="ECO:0000259" key="12">
    <source>
        <dbReference type="Pfam" id="PF01514"/>
    </source>
</evidence>
<feature type="compositionally biased region" description="Basic and acidic residues" evidence="10">
    <location>
        <begin position="296"/>
        <end position="310"/>
    </location>
</feature>
<keyword evidence="6 11" id="KW-1133">Transmembrane helix</keyword>
<name>T0J7E4_9SPHN</name>
<keyword evidence="5 11" id="KW-0812">Transmembrane</keyword>
<dbReference type="Pfam" id="PF01514">
    <property type="entry name" value="YscJ_FliF"/>
    <property type="match status" value="1"/>
</dbReference>
<reference evidence="14 15" key="1">
    <citation type="journal article" date="2013" name="Genome Announc.">
        <title>Genome Sequence of Novosphingobium lindaniclasticum LE124T, Isolated from a Hexachlorocyclohexane Dumpsite.</title>
        <authorList>
            <person name="Saxena A."/>
            <person name="Nayyar N."/>
            <person name="Sangwan N."/>
            <person name="Kumari R."/>
            <person name="Khurana J.P."/>
            <person name="Lal R."/>
        </authorList>
    </citation>
    <scope>NUCLEOTIDE SEQUENCE [LARGE SCALE GENOMIC DNA]</scope>
    <source>
        <strain evidence="14 15">LE124</strain>
    </source>
</reference>
<feature type="transmembrane region" description="Helical" evidence="11">
    <location>
        <begin position="448"/>
        <end position="470"/>
    </location>
</feature>
<dbReference type="Proteomes" id="UP000015527">
    <property type="component" value="Unassembled WGS sequence"/>
</dbReference>
<dbReference type="Pfam" id="PF08345">
    <property type="entry name" value="YscJ_FliF_C"/>
    <property type="match status" value="1"/>
</dbReference>
<keyword evidence="7 11" id="KW-0472">Membrane</keyword>
<evidence type="ECO:0000256" key="6">
    <source>
        <dbReference type="ARBA" id="ARBA00022989"/>
    </source>
</evidence>
<dbReference type="AlphaFoldDB" id="T0J7E4"/>
<evidence type="ECO:0000259" key="13">
    <source>
        <dbReference type="Pfam" id="PF08345"/>
    </source>
</evidence>
<dbReference type="PIRSF" id="PIRSF004862">
    <property type="entry name" value="FliF"/>
    <property type="match status" value="1"/>
</dbReference>
<dbReference type="EMBL" id="ATHL01000050">
    <property type="protein sequence ID" value="EQB17834.1"/>
    <property type="molecule type" value="Genomic_DNA"/>
</dbReference>
<protein>
    <recommendedName>
        <fullName evidence="9">Flagellar M-ring protein</fullName>
    </recommendedName>
</protein>
<evidence type="ECO:0000256" key="1">
    <source>
        <dbReference type="ARBA" id="ARBA00004117"/>
    </source>
</evidence>
<comment type="function">
    <text evidence="9">The M ring may be actively involved in energy transduction.</text>
</comment>
<feature type="compositionally biased region" description="Low complexity" evidence="10">
    <location>
        <begin position="341"/>
        <end position="357"/>
    </location>
</feature>
<dbReference type="PATRIC" id="fig|1096930.3.peg.1289"/>
<keyword evidence="15" id="KW-1185">Reference proteome</keyword>
<evidence type="ECO:0000256" key="7">
    <source>
        <dbReference type="ARBA" id="ARBA00023136"/>
    </source>
</evidence>
<dbReference type="GO" id="GO:0005886">
    <property type="term" value="C:plasma membrane"/>
    <property type="evidence" value="ECO:0007669"/>
    <property type="project" value="UniProtKB-SubCell"/>
</dbReference>
<proteinExistence type="inferred from homology"/>
<evidence type="ECO:0000256" key="8">
    <source>
        <dbReference type="ARBA" id="ARBA00023143"/>
    </source>
</evidence>
<dbReference type="InterPro" id="IPR013556">
    <property type="entry name" value="Flag_M-ring_C"/>
</dbReference>
<evidence type="ECO:0000256" key="9">
    <source>
        <dbReference type="PIRNR" id="PIRNR004862"/>
    </source>
</evidence>
<dbReference type="InterPro" id="IPR045851">
    <property type="entry name" value="AMP-bd_C_sf"/>
</dbReference>
<evidence type="ECO:0000256" key="5">
    <source>
        <dbReference type="ARBA" id="ARBA00022692"/>
    </source>
</evidence>
<dbReference type="PANTHER" id="PTHR30046:SF0">
    <property type="entry name" value="FLAGELLAR M-RING PROTEIN"/>
    <property type="match status" value="1"/>
</dbReference>
<dbReference type="InterPro" id="IPR006182">
    <property type="entry name" value="FliF_N_dom"/>
</dbReference>
<keyword evidence="4" id="KW-1003">Cell membrane</keyword>
<dbReference type="NCBIfam" id="TIGR00206">
    <property type="entry name" value="fliF"/>
    <property type="match status" value="1"/>
</dbReference>
<dbReference type="InterPro" id="IPR043427">
    <property type="entry name" value="YscJ/FliF"/>
</dbReference>
<evidence type="ECO:0000256" key="3">
    <source>
        <dbReference type="ARBA" id="ARBA00007971"/>
    </source>
</evidence>
<feature type="domain" description="Flagellar M-ring C-terminal" evidence="13">
    <location>
        <begin position="271"/>
        <end position="433"/>
    </location>
</feature>
<evidence type="ECO:0000313" key="15">
    <source>
        <dbReference type="Proteomes" id="UP000015527"/>
    </source>
</evidence>
<feature type="domain" description="Flagellar M-ring N-terminal" evidence="12">
    <location>
        <begin position="73"/>
        <end position="243"/>
    </location>
</feature>
<keyword evidence="8 9" id="KW-0975">Bacterial flagellum</keyword>
<evidence type="ECO:0000256" key="10">
    <source>
        <dbReference type="SAM" id="MobiDB-lite"/>
    </source>
</evidence>
<comment type="similarity">
    <text evidence="3 9">Belongs to the FliF family.</text>
</comment>
<comment type="caution">
    <text evidence="14">The sequence shown here is derived from an EMBL/GenBank/DDBJ whole genome shotgun (WGS) entry which is preliminary data.</text>
</comment>
<dbReference type="OrthoDB" id="9807026at2"/>
<dbReference type="GO" id="GO:0071973">
    <property type="term" value="P:bacterial-type flagellum-dependent cell motility"/>
    <property type="evidence" value="ECO:0007669"/>
    <property type="project" value="InterPro"/>
</dbReference>
<dbReference type="eggNOG" id="COG1766">
    <property type="taxonomic scope" value="Bacteria"/>
</dbReference>
<sequence length="585" mass="60916">MADLVPAHADGTAPFPRPSLFAPLTDRSGAPVLTRLRAFTAQPAVRKMLPAFVGLAAVGGALLAWATLAPSPQRVLYAQLDDAERAGVVAALDQAGIAYRIDSGSGALTVAEGDFYKARMLVASDGALASPESGDQMLDKLPMGASRTLEGERLRSAREHDLQMTIAEIDGVDAVRVHIAEGEKSVFVREDVPPTASVMVRLKAGRQLSESQVSAVVNLVAGSVPGLAPDAVKVVDQHGRLLSPLGGAEADRLDLQSRLEAKIRDQVSSLLTPVLGPDNFTTQAQVALDMDEVTSARESYDKDGVVRSETQEQSQSTGTGPAAGVPGVLSNTPPPAAQARPGSPQGTQPAPGGTPPSNGESSSSRTYELGRQVSVANTRPGGIRRVSVAVAIKADSVKGAKAQAVADIQSLVSAAVGADPGRGDQVNVVVRKFEPVNDNALPFYETPWFAMAVRNGAALMAVLLVLLLAVRPLIKMVRGERSASKGSKGRGGANDDPLQIALERALESTSGHVLAAPSPAGALPHRPDIPGADGLDIDLRRADLLSRQVSLAQRLVSEKPDSAVAALRQMINDPQDGEPDKVRAA</sequence>
<dbReference type="GO" id="GO:0003774">
    <property type="term" value="F:cytoskeletal motor activity"/>
    <property type="evidence" value="ECO:0007669"/>
    <property type="project" value="InterPro"/>
</dbReference>
<dbReference type="PRINTS" id="PR01009">
    <property type="entry name" value="FLGMRINGFLIF"/>
</dbReference>
<evidence type="ECO:0000256" key="4">
    <source>
        <dbReference type="ARBA" id="ARBA00022475"/>
    </source>
</evidence>
<feature type="transmembrane region" description="Helical" evidence="11">
    <location>
        <begin position="49"/>
        <end position="68"/>
    </location>
</feature>
<dbReference type="InterPro" id="IPR000067">
    <property type="entry name" value="FlgMring_FliF"/>
</dbReference>
<dbReference type="PANTHER" id="PTHR30046">
    <property type="entry name" value="FLAGELLAR M-RING PROTEIN"/>
    <property type="match status" value="1"/>
</dbReference>